<dbReference type="EMBL" id="JACIVC010000049">
    <property type="protein sequence ID" value="MBB1069203.1"/>
    <property type="molecule type" value="Genomic_DNA"/>
</dbReference>
<reference evidence="1 2" key="1">
    <citation type="submission" date="2020-07" db="EMBL/GenBank/DDBJ databases">
        <title>Description of Limosilactobacillus balticus sp. nov., Limosilactobacillus agrestis sp. nov., Limosilactobacillus albertensis sp. nov., Limosilactobacillus rudii sp. nov., Limosilactobacillus fastidiosus sp. nov., five novel Limosilactobacillus species isolated from the vertebrate gastrointestinal tract, and proposal of 6 subspecies of Limosilactobacillus reuteri adapted to the gastrointestinal tract of specific vertebrate hosts.</title>
        <authorList>
            <person name="Li F."/>
            <person name="Cheng C."/>
            <person name="Zheng J."/>
            <person name="Quevedo R.M."/>
            <person name="Li J."/>
            <person name="Roos S."/>
            <person name="Gaenzle M.G."/>
            <person name="Walter J."/>
        </authorList>
    </citation>
    <scope>NUCLEOTIDE SEQUENCE [LARGE SCALE GENOMIC DNA]</scope>
    <source>
        <strain evidence="1 2">RRLNB_1_1</strain>
    </source>
</reference>
<proteinExistence type="predicted"/>
<protein>
    <submittedName>
        <fullName evidence="1">Uncharacterized protein</fullName>
    </submittedName>
</protein>
<keyword evidence="2" id="KW-1185">Reference proteome</keyword>
<evidence type="ECO:0000313" key="1">
    <source>
        <dbReference type="EMBL" id="MBB1069203.1"/>
    </source>
</evidence>
<dbReference type="Proteomes" id="UP000518316">
    <property type="component" value="Unassembled WGS sequence"/>
</dbReference>
<organism evidence="1 2">
    <name type="scientific">Limosilactobacillus albertensis</name>
    <dbReference type="NCBI Taxonomy" id="2759752"/>
    <lineage>
        <taxon>Bacteria</taxon>
        <taxon>Bacillati</taxon>
        <taxon>Bacillota</taxon>
        <taxon>Bacilli</taxon>
        <taxon>Lactobacillales</taxon>
        <taxon>Lactobacillaceae</taxon>
        <taxon>Limosilactobacillus</taxon>
    </lineage>
</organism>
<comment type="caution">
    <text evidence="1">The sequence shown here is derived from an EMBL/GenBank/DDBJ whole genome shotgun (WGS) entry which is preliminary data.</text>
</comment>
<name>A0A7W3TQT4_9LACO</name>
<evidence type="ECO:0000313" key="2">
    <source>
        <dbReference type="Proteomes" id="UP000518316"/>
    </source>
</evidence>
<dbReference type="RefSeq" id="WP_182597859.1">
    <property type="nucleotide sequence ID" value="NZ_JACIVC010000049.1"/>
</dbReference>
<gene>
    <name evidence="1" type="ORF">H5S40_03420</name>
</gene>
<accession>A0A7W3TQT4</accession>
<dbReference type="AlphaFoldDB" id="A0A7W3TQT4"/>
<sequence length="56" mass="6956">MVSEAQKRAKKKWDDKNKDKNRVYRYRSYARKFIRDLADEDDLKELEKLIHKRLSE</sequence>